<gene>
    <name evidence="4" type="ORF">LCGC14_0650500</name>
</gene>
<sequence length="321" mass="34748">MTDKNFPNTPNMIAPRYTQIPSFLRAPMSRDFENLDIGIVGIAYDGALTNRAGARHGPREVRNASSLMRTTHHVTKANPYANARIADVGDVDFNSVFDIEKTHAEITAFIKQMTDANVMPLSVGGDHSISLPILRSVAASGPVALIHIDAHTDTWDQFQGSKFNHGSPFRRATEEGLIDPTKTIQIGIRGAQNSPEGWEYSEKHGMRVMFIEEVQKVGIQEVIKEARALVGDMPVYLTFDIDSLDPVYAPGTGTPEIGGLTTSEAMTLIRGLRGLNYVGADVVEVSPPFDVGGLTSLTAATIMYEILCNMSEVGSKSGKAG</sequence>
<dbReference type="GO" id="GO:0046872">
    <property type="term" value="F:metal ion binding"/>
    <property type="evidence" value="ECO:0007669"/>
    <property type="project" value="UniProtKB-KW"/>
</dbReference>
<dbReference type="SUPFAM" id="SSF52768">
    <property type="entry name" value="Arginase/deacetylase"/>
    <property type="match status" value="1"/>
</dbReference>
<dbReference type="AlphaFoldDB" id="A0A0F9U4T8"/>
<reference evidence="4" key="1">
    <citation type="journal article" date="2015" name="Nature">
        <title>Complex archaea that bridge the gap between prokaryotes and eukaryotes.</title>
        <authorList>
            <person name="Spang A."/>
            <person name="Saw J.H."/>
            <person name="Jorgensen S.L."/>
            <person name="Zaremba-Niedzwiedzka K."/>
            <person name="Martijn J."/>
            <person name="Lind A.E."/>
            <person name="van Eijk R."/>
            <person name="Schleper C."/>
            <person name="Guy L."/>
            <person name="Ettema T.J."/>
        </authorList>
    </citation>
    <scope>NUCLEOTIDE SEQUENCE</scope>
</reference>
<dbReference type="PANTHER" id="PTHR11358:SF26">
    <property type="entry name" value="GUANIDINO ACID HYDROLASE, MITOCHONDRIAL"/>
    <property type="match status" value="1"/>
</dbReference>
<evidence type="ECO:0000256" key="2">
    <source>
        <dbReference type="ARBA" id="ARBA00022723"/>
    </source>
</evidence>
<name>A0A0F9U4T8_9ZZZZ</name>
<dbReference type="NCBIfam" id="TIGR01230">
    <property type="entry name" value="agmatinase"/>
    <property type="match status" value="1"/>
</dbReference>
<dbReference type="PIRSF" id="PIRSF036979">
    <property type="entry name" value="Arginase"/>
    <property type="match status" value="1"/>
</dbReference>
<dbReference type="InterPro" id="IPR006035">
    <property type="entry name" value="Ureohydrolase"/>
</dbReference>
<dbReference type="Gene3D" id="3.40.800.10">
    <property type="entry name" value="Ureohydrolase domain"/>
    <property type="match status" value="1"/>
</dbReference>
<dbReference type="InterPro" id="IPR023696">
    <property type="entry name" value="Ureohydrolase_dom_sf"/>
</dbReference>
<dbReference type="InterPro" id="IPR020855">
    <property type="entry name" value="Ureohydrolase_Mn_BS"/>
</dbReference>
<keyword evidence="3" id="KW-0378">Hydrolase</keyword>
<dbReference type="PANTHER" id="PTHR11358">
    <property type="entry name" value="ARGINASE/AGMATINASE"/>
    <property type="match status" value="1"/>
</dbReference>
<keyword evidence="2" id="KW-0479">Metal-binding</keyword>
<comment type="similarity">
    <text evidence="1">Belongs to the arginase family. Agmatinase subfamily.</text>
</comment>
<dbReference type="CDD" id="cd11592">
    <property type="entry name" value="Agmatinase_PAH"/>
    <property type="match status" value="1"/>
</dbReference>
<comment type="caution">
    <text evidence="4">The sequence shown here is derived from an EMBL/GenBank/DDBJ whole genome shotgun (WGS) entry which is preliminary data.</text>
</comment>
<dbReference type="PROSITE" id="PS51409">
    <property type="entry name" value="ARGINASE_2"/>
    <property type="match status" value="1"/>
</dbReference>
<evidence type="ECO:0000313" key="4">
    <source>
        <dbReference type="EMBL" id="KKN48683.1"/>
    </source>
</evidence>
<proteinExistence type="inferred from homology"/>
<organism evidence="4">
    <name type="scientific">marine sediment metagenome</name>
    <dbReference type="NCBI Taxonomy" id="412755"/>
    <lineage>
        <taxon>unclassified sequences</taxon>
        <taxon>metagenomes</taxon>
        <taxon>ecological metagenomes</taxon>
    </lineage>
</organism>
<dbReference type="PRINTS" id="PR00116">
    <property type="entry name" value="ARGINASE"/>
</dbReference>
<dbReference type="GO" id="GO:0008783">
    <property type="term" value="F:agmatinase activity"/>
    <property type="evidence" value="ECO:0007669"/>
    <property type="project" value="TreeGrafter"/>
</dbReference>
<dbReference type="Pfam" id="PF00491">
    <property type="entry name" value="Arginase"/>
    <property type="match status" value="1"/>
</dbReference>
<evidence type="ECO:0000256" key="3">
    <source>
        <dbReference type="ARBA" id="ARBA00022801"/>
    </source>
</evidence>
<protein>
    <recommendedName>
        <fullName evidence="5">Agmatinase</fullName>
    </recommendedName>
</protein>
<accession>A0A0F9U4T8</accession>
<evidence type="ECO:0008006" key="5">
    <source>
        <dbReference type="Google" id="ProtNLM"/>
    </source>
</evidence>
<dbReference type="GO" id="GO:0033389">
    <property type="term" value="P:putrescine biosynthetic process from arginine, via agmatine"/>
    <property type="evidence" value="ECO:0007669"/>
    <property type="project" value="TreeGrafter"/>
</dbReference>
<dbReference type="PROSITE" id="PS01053">
    <property type="entry name" value="ARGINASE_1"/>
    <property type="match status" value="1"/>
</dbReference>
<dbReference type="EMBL" id="LAZR01001209">
    <property type="protein sequence ID" value="KKN48683.1"/>
    <property type="molecule type" value="Genomic_DNA"/>
</dbReference>
<evidence type="ECO:0000256" key="1">
    <source>
        <dbReference type="ARBA" id="ARBA00009227"/>
    </source>
</evidence>
<dbReference type="NCBIfam" id="NF002564">
    <property type="entry name" value="PRK02190.1"/>
    <property type="match status" value="1"/>
</dbReference>
<dbReference type="InterPro" id="IPR005925">
    <property type="entry name" value="Agmatinase-rel"/>
</dbReference>